<evidence type="ECO:0000313" key="3">
    <source>
        <dbReference type="Proteomes" id="UP000658382"/>
    </source>
</evidence>
<dbReference type="Gene3D" id="1.10.10.1390">
    <property type="entry name" value="ATP-dependent DNA helicase RecQ"/>
    <property type="match status" value="1"/>
</dbReference>
<feature type="domain" description="Helicase Helix-turn-helix" evidence="1">
    <location>
        <begin position="255"/>
        <end position="342"/>
    </location>
</feature>
<accession>A0A917Q1Y6</accession>
<evidence type="ECO:0000259" key="1">
    <source>
        <dbReference type="Pfam" id="PF14493"/>
    </source>
</evidence>
<dbReference type="InterPro" id="IPR008308">
    <property type="entry name" value="YpbB-like"/>
</dbReference>
<reference evidence="2" key="1">
    <citation type="journal article" date="2014" name="Int. J. Syst. Evol. Microbiol.">
        <title>Complete genome sequence of Corynebacterium casei LMG S-19264T (=DSM 44701T), isolated from a smear-ripened cheese.</title>
        <authorList>
            <consortium name="US DOE Joint Genome Institute (JGI-PGF)"/>
            <person name="Walter F."/>
            <person name="Albersmeier A."/>
            <person name="Kalinowski J."/>
            <person name="Ruckert C."/>
        </authorList>
    </citation>
    <scope>NUCLEOTIDE SEQUENCE</scope>
    <source>
        <strain evidence="2">JCM 12580</strain>
    </source>
</reference>
<dbReference type="InterPro" id="IPR029491">
    <property type="entry name" value="Helicase_HTH"/>
</dbReference>
<comment type="caution">
    <text evidence="2">The sequence shown here is derived from an EMBL/GenBank/DDBJ whole genome shotgun (WGS) entry which is preliminary data.</text>
</comment>
<dbReference type="RefSeq" id="WP_188634047.1">
    <property type="nucleotide sequence ID" value="NZ_BMNQ01000067.1"/>
</dbReference>
<proteinExistence type="predicted"/>
<keyword evidence="3" id="KW-1185">Reference proteome</keyword>
<dbReference type="AlphaFoldDB" id="A0A917Q1Y6"/>
<name>A0A917Q1Y6_9BACI</name>
<dbReference type="Proteomes" id="UP000658382">
    <property type="component" value="Unassembled WGS sequence"/>
</dbReference>
<reference evidence="2" key="2">
    <citation type="submission" date="2020-09" db="EMBL/GenBank/DDBJ databases">
        <authorList>
            <person name="Sun Q."/>
            <person name="Ohkuma M."/>
        </authorList>
    </citation>
    <scope>NUCLEOTIDE SEQUENCE</scope>
    <source>
        <strain evidence="2">JCM 12580</strain>
    </source>
</reference>
<gene>
    <name evidence="2" type="ORF">GCM10007063_31300</name>
</gene>
<protein>
    <recommendedName>
        <fullName evidence="1">Helicase Helix-turn-helix domain-containing protein</fullName>
    </recommendedName>
</protein>
<dbReference type="PIRSF" id="PIRSF021350">
    <property type="entry name" value="UCP021350"/>
    <property type="match status" value="1"/>
</dbReference>
<dbReference type="Pfam" id="PF14493">
    <property type="entry name" value="HTH_40"/>
    <property type="match status" value="1"/>
</dbReference>
<organism evidence="2 3">
    <name type="scientific">Lentibacillus kapialis</name>
    <dbReference type="NCBI Taxonomy" id="340214"/>
    <lineage>
        <taxon>Bacteria</taxon>
        <taxon>Bacillati</taxon>
        <taxon>Bacillota</taxon>
        <taxon>Bacilli</taxon>
        <taxon>Bacillales</taxon>
        <taxon>Bacillaceae</taxon>
        <taxon>Lentibacillus</taxon>
    </lineage>
</organism>
<evidence type="ECO:0000313" key="2">
    <source>
        <dbReference type="EMBL" id="GGK06484.1"/>
    </source>
</evidence>
<sequence>MLFDYIVLSCCSKFKDERSVTAVYYLLKGKRSIQTMQDSHLYRLNRFYGIYPLLQKKDFDEHIHTLVDDKLLTLNNANGAITTVRGENLLREQKKFVPVKYFNGMEYYRKAPVFLERLLLLIQTITNSNKSNFQFIPVVDKPIVTNWVRKQYRQMHGNLTVYLNQLYEELFQLLNWFSNTEASIFVDSLTGYNHYGMSNFQIADHYGLKKLDASLIRNAIIHRMLTIISMYDDKYPLLTQFLQDLPQEMEITSSAGKTKELLDKQYSAEDIAVIRHLKLNTIYDHMVEIALYDNHFPIDSYVTAEQQAEIRAAVKNISSFKLKSIKQEVNETISYFQIRLVLAMRK</sequence>
<dbReference type="EMBL" id="BMNQ01000067">
    <property type="protein sequence ID" value="GGK06484.1"/>
    <property type="molecule type" value="Genomic_DNA"/>
</dbReference>